<proteinExistence type="predicted"/>
<evidence type="ECO:0000313" key="1">
    <source>
        <dbReference type="EMBL" id="EQD34840.1"/>
    </source>
</evidence>
<feature type="non-terminal residue" evidence="1">
    <location>
        <position position="1"/>
    </location>
</feature>
<gene>
    <name evidence="1" type="ORF">B2A_12642</name>
</gene>
<sequence>LRPDLAKQLEEEAEKEGKMISSITGEALQMYFEARKSGVDSGVVSKISNILSLMDSLRAVPVPSMLLDQMLQISLKNDSKSSLEKWEEAGYAFAEICKIYAPDLDKLWTFAQLFKEFIPADRFEMTFNGKTASILLVGAGYSPEASRCSFAGLSGLLKGYNYDIDEKHIEKGLVKVTCHP</sequence>
<dbReference type="AlphaFoldDB" id="T0ZY29"/>
<dbReference type="EMBL" id="AUZZ01009120">
    <property type="protein sequence ID" value="EQD34840.1"/>
    <property type="molecule type" value="Genomic_DNA"/>
</dbReference>
<comment type="caution">
    <text evidence="1">The sequence shown here is derived from an EMBL/GenBank/DDBJ whole genome shotgun (WGS) entry which is preliminary data.</text>
</comment>
<feature type="non-terminal residue" evidence="1">
    <location>
        <position position="180"/>
    </location>
</feature>
<reference evidence="1" key="2">
    <citation type="journal article" date="2014" name="ISME J.">
        <title>Microbial stratification in low pH oxic and suboxic macroscopic growths along an acid mine drainage.</title>
        <authorList>
            <person name="Mendez-Garcia C."/>
            <person name="Mesa V."/>
            <person name="Sprenger R.R."/>
            <person name="Richter M."/>
            <person name="Diez M.S."/>
            <person name="Solano J."/>
            <person name="Bargiela R."/>
            <person name="Golyshina O.V."/>
            <person name="Manteca A."/>
            <person name="Ramos J.L."/>
            <person name="Gallego J.R."/>
            <person name="Llorente I."/>
            <person name="Martins Dos Santos V.A."/>
            <person name="Jensen O.N."/>
            <person name="Pelaez A.I."/>
            <person name="Sanchez J."/>
            <person name="Ferrer M."/>
        </authorList>
    </citation>
    <scope>NUCLEOTIDE SEQUENCE</scope>
</reference>
<protein>
    <submittedName>
        <fullName evidence="1">Uncharacterized protein</fullName>
    </submittedName>
</protein>
<accession>T0ZY29</accession>
<organism evidence="1">
    <name type="scientific">mine drainage metagenome</name>
    <dbReference type="NCBI Taxonomy" id="410659"/>
    <lineage>
        <taxon>unclassified sequences</taxon>
        <taxon>metagenomes</taxon>
        <taxon>ecological metagenomes</taxon>
    </lineage>
</organism>
<name>T0ZY29_9ZZZZ</name>
<reference evidence="1" key="1">
    <citation type="submission" date="2013-08" db="EMBL/GenBank/DDBJ databases">
        <authorList>
            <person name="Mendez C."/>
            <person name="Richter M."/>
            <person name="Ferrer M."/>
            <person name="Sanchez J."/>
        </authorList>
    </citation>
    <scope>NUCLEOTIDE SEQUENCE</scope>
</reference>